<dbReference type="Gene3D" id="3.20.20.80">
    <property type="entry name" value="Glycosidases"/>
    <property type="match status" value="1"/>
</dbReference>
<keyword evidence="8" id="KW-1185">Reference proteome</keyword>
<dbReference type="GO" id="GO:0005576">
    <property type="term" value="C:extracellular region"/>
    <property type="evidence" value="ECO:0007669"/>
    <property type="project" value="TreeGrafter"/>
</dbReference>
<dbReference type="GO" id="GO:0009251">
    <property type="term" value="P:glucan catabolic process"/>
    <property type="evidence" value="ECO:0007669"/>
    <property type="project" value="TreeGrafter"/>
</dbReference>
<reference evidence="7 8" key="1">
    <citation type="journal article" date="2024" name="Science">
        <title>Giant polyketide synthase enzymes in the biosynthesis of giant marine polyether toxins.</title>
        <authorList>
            <person name="Fallon T.R."/>
            <person name="Shende V.V."/>
            <person name="Wierzbicki I.H."/>
            <person name="Pendleton A.L."/>
            <person name="Watervoot N.F."/>
            <person name="Auber R.P."/>
            <person name="Gonzalez D.J."/>
            <person name="Wisecaver J.H."/>
            <person name="Moore B.S."/>
        </authorList>
    </citation>
    <scope>NUCLEOTIDE SEQUENCE [LARGE SCALE GENOMIC DNA]</scope>
    <source>
        <strain evidence="7 8">12B1</strain>
    </source>
</reference>
<feature type="transmembrane region" description="Helical" evidence="5">
    <location>
        <begin position="534"/>
        <end position="559"/>
    </location>
</feature>
<dbReference type="Proteomes" id="UP001515480">
    <property type="component" value="Unassembled WGS sequence"/>
</dbReference>
<dbReference type="SUPFAM" id="SSF51445">
    <property type="entry name" value="(Trans)glycosidases"/>
    <property type="match status" value="1"/>
</dbReference>
<keyword evidence="3" id="KW-0326">Glycosidase</keyword>
<dbReference type="Pfam" id="PF00150">
    <property type="entry name" value="Cellulase"/>
    <property type="match status" value="1"/>
</dbReference>
<dbReference type="AlphaFoldDB" id="A0AB34JJS7"/>
<dbReference type="InterPro" id="IPR001547">
    <property type="entry name" value="Glyco_hydro_5"/>
</dbReference>
<evidence type="ECO:0000256" key="3">
    <source>
        <dbReference type="ARBA" id="ARBA00023295"/>
    </source>
</evidence>
<evidence type="ECO:0000259" key="6">
    <source>
        <dbReference type="Pfam" id="PF00150"/>
    </source>
</evidence>
<evidence type="ECO:0000313" key="7">
    <source>
        <dbReference type="EMBL" id="KAL1522164.1"/>
    </source>
</evidence>
<keyword evidence="5" id="KW-0472">Membrane</keyword>
<evidence type="ECO:0000256" key="1">
    <source>
        <dbReference type="ARBA" id="ARBA00005641"/>
    </source>
</evidence>
<dbReference type="InterPro" id="IPR050386">
    <property type="entry name" value="Glycosyl_hydrolase_5"/>
</dbReference>
<accession>A0AB34JJS7</accession>
<dbReference type="EMBL" id="JBGBPQ010000007">
    <property type="protein sequence ID" value="KAL1522164.1"/>
    <property type="molecule type" value="Genomic_DNA"/>
</dbReference>
<dbReference type="PANTHER" id="PTHR31297:SF38">
    <property type="entry name" value="X8 DOMAIN-CONTAINING PROTEIN"/>
    <property type="match status" value="1"/>
</dbReference>
<gene>
    <name evidence="7" type="ORF">AB1Y20_021803</name>
</gene>
<evidence type="ECO:0000256" key="2">
    <source>
        <dbReference type="ARBA" id="ARBA00022801"/>
    </source>
</evidence>
<dbReference type="GO" id="GO:0008422">
    <property type="term" value="F:beta-glucosidase activity"/>
    <property type="evidence" value="ECO:0007669"/>
    <property type="project" value="TreeGrafter"/>
</dbReference>
<dbReference type="InterPro" id="IPR017853">
    <property type="entry name" value="GH"/>
</dbReference>
<keyword evidence="5" id="KW-0812">Transmembrane</keyword>
<evidence type="ECO:0000313" key="8">
    <source>
        <dbReference type="Proteomes" id="UP001515480"/>
    </source>
</evidence>
<sequence length="653" mass="73068">MGRASAVHGSALTRLEHAWSASPARRRRLTPPGLADFVCDPDQYADSAHRRHTNLLHPKFRGVNLGGWMLLQPWVTPSLFYQFENQPPEKTAMDMHDFCRVLGPEEGNRQLREHWAKWVTEADLEELVAQGINAIRIPVGDWMFEPYKPFEDCTMGSIHELQRVLRICDRIHLRVLIDLHGVRLSQNGFDNSGHAVNITWQERAPRSARANDGVHFSHWPTRSAGWQGSFDPVTMTYSSISWDNIRATVQLLQRIAVSLRGFEAVVGIEALNEPWQYTPIDVLKAFYWDAYWAVRAAAPHWLFVIQDSFRLDEWSGFMKGCPAVALDTHIYQAWFDIRSQQSFLDSSCSWKQRIRAIQADSLPVIVGEWSLATDNCIMWLNGFHDNAPGFPKVQCAMRNCPLPYVSGIPGPPSEGTPNPHGTGDSAPDHGQCPVSRPWDNEDEIETMLAMHKFSAFEEASALGAARVLAQVELMDQWSWLGAHKRGWLPLNITDPPPSLLNICYAAGADSHFSGTDPGLPWYNSLPSAHTSSPVLLLMGVGMGTLIGIAAMFKMVLALFMKGSHGRKTTQDAMQLPPRLLHLARKSQGRKPSGLGVLGLKQRVSSRSLAQLAFPLMNPQHTIVEADEDMADDDSLLGTPRPTRRTCSDDEVER</sequence>
<dbReference type="PANTHER" id="PTHR31297">
    <property type="entry name" value="GLUCAN ENDO-1,6-BETA-GLUCOSIDASE B"/>
    <property type="match status" value="1"/>
</dbReference>
<evidence type="ECO:0000256" key="5">
    <source>
        <dbReference type="SAM" id="Phobius"/>
    </source>
</evidence>
<evidence type="ECO:0000256" key="4">
    <source>
        <dbReference type="SAM" id="MobiDB-lite"/>
    </source>
</evidence>
<feature type="region of interest" description="Disordered" evidence="4">
    <location>
        <begin position="408"/>
        <end position="438"/>
    </location>
</feature>
<protein>
    <recommendedName>
        <fullName evidence="6">Glycoside hydrolase family 5 domain-containing protein</fullName>
    </recommendedName>
</protein>
<organism evidence="7 8">
    <name type="scientific">Prymnesium parvum</name>
    <name type="common">Toxic golden alga</name>
    <dbReference type="NCBI Taxonomy" id="97485"/>
    <lineage>
        <taxon>Eukaryota</taxon>
        <taxon>Haptista</taxon>
        <taxon>Haptophyta</taxon>
        <taxon>Prymnesiophyceae</taxon>
        <taxon>Prymnesiales</taxon>
        <taxon>Prymnesiaceae</taxon>
        <taxon>Prymnesium</taxon>
    </lineage>
</organism>
<feature type="region of interest" description="Disordered" evidence="4">
    <location>
        <begin position="628"/>
        <end position="653"/>
    </location>
</feature>
<comment type="similarity">
    <text evidence="1">Belongs to the glycosyl hydrolase 5 (cellulase A) family.</text>
</comment>
<comment type="caution">
    <text evidence="7">The sequence shown here is derived from an EMBL/GenBank/DDBJ whole genome shotgun (WGS) entry which is preliminary data.</text>
</comment>
<keyword evidence="2" id="KW-0378">Hydrolase</keyword>
<proteinExistence type="inferred from homology"/>
<feature type="domain" description="Glycoside hydrolase family 5" evidence="6">
    <location>
        <begin position="110"/>
        <end position="372"/>
    </location>
</feature>
<keyword evidence="5" id="KW-1133">Transmembrane helix</keyword>
<dbReference type="GO" id="GO:0009986">
    <property type="term" value="C:cell surface"/>
    <property type="evidence" value="ECO:0007669"/>
    <property type="project" value="TreeGrafter"/>
</dbReference>
<name>A0AB34JJS7_PRYPA</name>